<dbReference type="InterPro" id="IPR000297">
    <property type="entry name" value="PPIase_PpiC"/>
</dbReference>
<dbReference type="PROSITE" id="PS50198">
    <property type="entry name" value="PPIC_PPIASE_2"/>
    <property type="match status" value="1"/>
</dbReference>
<gene>
    <name evidence="11" type="ORF">BBC0178_003550</name>
</gene>
<evidence type="ECO:0000256" key="7">
    <source>
        <dbReference type="ARBA" id="ARBA00031484"/>
    </source>
</evidence>
<dbReference type="InterPro" id="IPR027304">
    <property type="entry name" value="Trigger_fact/SurA_dom_sf"/>
</dbReference>
<dbReference type="EMBL" id="CP015820">
    <property type="protein sequence ID" value="AQT41859.1"/>
    <property type="molecule type" value="Genomic_DNA"/>
</dbReference>
<dbReference type="InterPro" id="IPR046357">
    <property type="entry name" value="PPIase_dom_sf"/>
</dbReference>
<dbReference type="EC" id="5.2.1.8" evidence="3"/>
<protein>
    <recommendedName>
        <fullName evidence="4">Parvulin-like PPIase</fullName>
        <ecNumber evidence="3">5.2.1.8</ecNumber>
    </recommendedName>
    <alternativeName>
        <fullName evidence="6">Peptidyl-prolyl cis-trans isomerase plp</fullName>
    </alternativeName>
    <alternativeName>
        <fullName evidence="7">Rotamase plp</fullName>
    </alternativeName>
</protein>
<dbReference type="SUPFAM" id="SSF54534">
    <property type="entry name" value="FKBP-like"/>
    <property type="match status" value="1"/>
</dbReference>
<sequence length="313" mass="34287">MATTVKVEHSGLKKLVVPPSPTKQEIDTRIPPKAKPLFKEVSVNGVVIPEVDILQEAQNHPAQTPGEALLEAARSLVIRELLWQEAKNKNLVPDNEDSAREESAGEDNAGEDSGRQTKLDAAISALLESEIKTPEASEEDCKAFYDRDPSRFSTETIWQVRHILVSANPKDKKAFDQAREKAYAILEQVKKNPQNFATIAKDISSCPSAAQGGNLGQITRGSTVPEFENALKKAKKSGLLMQPIESRYGYHIVEINQIIPGEILPLKLVKEKIAAWLEASSWSKAVQQYIAILAGKSHITGIDLKSGEGPLVQ</sequence>
<dbReference type="AlphaFoldDB" id="A0A1U9M8T6"/>
<organism evidence="11 12">
    <name type="scientific">Bartonella apihabitans</name>
    <dbReference type="NCBI Taxonomy" id="2750929"/>
    <lineage>
        <taxon>Bacteria</taxon>
        <taxon>Pseudomonadati</taxon>
        <taxon>Pseudomonadota</taxon>
        <taxon>Alphaproteobacteria</taxon>
        <taxon>Hyphomicrobiales</taxon>
        <taxon>Bartonellaceae</taxon>
        <taxon>Bartonella</taxon>
    </lineage>
</organism>
<evidence type="ECO:0000256" key="8">
    <source>
        <dbReference type="PROSITE-ProRule" id="PRU00278"/>
    </source>
</evidence>
<dbReference type="PANTHER" id="PTHR47245:SF2">
    <property type="entry name" value="PEPTIDYL-PROLYL CIS-TRANS ISOMERASE HP_0175-RELATED"/>
    <property type="match status" value="1"/>
</dbReference>
<evidence type="ECO:0000256" key="9">
    <source>
        <dbReference type="SAM" id="MobiDB-lite"/>
    </source>
</evidence>
<keyword evidence="5 8" id="KW-0697">Rotamase</keyword>
<dbReference type="PANTHER" id="PTHR47245">
    <property type="entry name" value="PEPTIDYLPROLYL ISOMERASE"/>
    <property type="match status" value="1"/>
</dbReference>
<comment type="similarity">
    <text evidence="2">Belongs to the PpiC/parvulin rotamase family.</text>
</comment>
<keyword evidence="8 11" id="KW-0413">Isomerase</keyword>
<evidence type="ECO:0000256" key="1">
    <source>
        <dbReference type="ARBA" id="ARBA00000971"/>
    </source>
</evidence>
<feature type="region of interest" description="Disordered" evidence="9">
    <location>
        <begin position="92"/>
        <end position="116"/>
    </location>
</feature>
<dbReference type="KEGG" id="bapa:BBC0178_003550"/>
<dbReference type="Gene3D" id="3.10.50.40">
    <property type="match status" value="1"/>
</dbReference>
<keyword evidence="12" id="KW-1185">Reference proteome</keyword>
<evidence type="ECO:0000313" key="11">
    <source>
        <dbReference type="EMBL" id="AQT41859.1"/>
    </source>
</evidence>
<dbReference type="InterPro" id="IPR050245">
    <property type="entry name" value="PrsA_foldase"/>
</dbReference>
<reference evidence="11 12" key="1">
    <citation type="submission" date="2016-11" db="EMBL/GenBank/DDBJ databases">
        <title>Comparative genomics of Bartonella apis.</title>
        <authorList>
            <person name="Engel P."/>
        </authorList>
    </citation>
    <scope>NUCLEOTIDE SEQUENCE [LARGE SCALE GENOMIC DNA]</scope>
    <source>
        <strain evidence="11 12">BBC0178</strain>
    </source>
</reference>
<dbReference type="GO" id="GO:0003755">
    <property type="term" value="F:peptidyl-prolyl cis-trans isomerase activity"/>
    <property type="evidence" value="ECO:0007669"/>
    <property type="project" value="UniProtKB-KW"/>
</dbReference>
<feature type="domain" description="PpiC" evidence="10">
    <location>
        <begin position="155"/>
        <end position="257"/>
    </location>
</feature>
<evidence type="ECO:0000313" key="12">
    <source>
        <dbReference type="Proteomes" id="UP000189660"/>
    </source>
</evidence>
<evidence type="ECO:0000256" key="6">
    <source>
        <dbReference type="ARBA" id="ARBA00030642"/>
    </source>
</evidence>
<accession>A0A1U9M8T6</accession>
<evidence type="ECO:0000256" key="4">
    <source>
        <dbReference type="ARBA" id="ARBA00018370"/>
    </source>
</evidence>
<name>A0A1U9M8T6_9HYPH</name>
<dbReference type="RefSeq" id="WP_225868331.1">
    <property type="nucleotide sequence ID" value="NZ_CP015820.1"/>
</dbReference>
<evidence type="ECO:0000256" key="5">
    <source>
        <dbReference type="ARBA" id="ARBA00023110"/>
    </source>
</evidence>
<proteinExistence type="inferred from homology"/>
<dbReference type="Pfam" id="PF00639">
    <property type="entry name" value="Rotamase"/>
    <property type="match status" value="1"/>
</dbReference>
<evidence type="ECO:0000256" key="3">
    <source>
        <dbReference type="ARBA" id="ARBA00013194"/>
    </source>
</evidence>
<dbReference type="SUPFAM" id="SSF109998">
    <property type="entry name" value="Triger factor/SurA peptide-binding domain-like"/>
    <property type="match status" value="1"/>
</dbReference>
<evidence type="ECO:0000259" key="10">
    <source>
        <dbReference type="PROSITE" id="PS50198"/>
    </source>
</evidence>
<comment type="catalytic activity">
    <reaction evidence="1">
        <text>[protein]-peptidylproline (omega=180) = [protein]-peptidylproline (omega=0)</text>
        <dbReference type="Rhea" id="RHEA:16237"/>
        <dbReference type="Rhea" id="RHEA-COMP:10747"/>
        <dbReference type="Rhea" id="RHEA-COMP:10748"/>
        <dbReference type="ChEBI" id="CHEBI:83833"/>
        <dbReference type="ChEBI" id="CHEBI:83834"/>
        <dbReference type="EC" id="5.2.1.8"/>
    </reaction>
</comment>
<evidence type="ECO:0000256" key="2">
    <source>
        <dbReference type="ARBA" id="ARBA00007656"/>
    </source>
</evidence>
<dbReference type="Proteomes" id="UP000189660">
    <property type="component" value="Chromosome"/>
</dbReference>